<sequence>MVNTDYKKARKFENSLHNDIRERVNVLKLPMYVDVLDRALMSETNMADRGKPPADWKAKGQGFFSGKKSSKKQNTGSSSTSGSTRNTAPTCT</sequence>
<evidence type="ECO:0000256" key="1">
    <source>
        <dbReference type="SAM" id="MobiDB-lite"/>
    </source>
</evidence>
<dbReference type="AlphaFoldDB" id="A0A7J7G5E1"/>
<feature type="compositionally biased region" description="Low complexity" evidence="1">
    <location>
        <begin position="59"/>
        <end position="84"/>
    </location>
</feature>
<accession>A0A7J7G5E1</accession>
<protein>
    <submittedName>
        <fullName evidence="2">Uncharacterized protein</fullName>
    </submittedName>
</protein>
<keyword evidence="3" id="KW-1185">Reference proteome</keyword>
<feature type="compositionally biased region" description="Basic and acidic residues" evidence="1">
    <location>
        <begin position="46"/>
        <end position="58"/>
    </location>
</feature>
<proteinExistence type="predicted"/>
<organism evidence="2 3">
    <name type="scientific">Camellia sinensis</name>
    <name type="common">Tea plant</name>
    <name type="synonym">Thea sinensis</name>
    <dbReference type="NCBI Taxonomy" id="4442"/>
    <lineage>
        <taxon>Eukaryota</taxon>
        <taxon>Viridiplantae</taxon>
        <taxon>Streptophyta</taxon>
        <taxon>Embryophyta</taxon>
        <taxon>Tracheophyta</taxon>
        <taxon>Spermatophyta</taxon>
        <taxon>Magnoliopsida</taxon>
        <taxon>eudicotyledons</taxon>
        <taxon>Gunneridae</taxon>
        <taxon>Pentapetalae</taxon>
        <taxon>asterids</taxon>
        <taxon>Ericales</taxon>
        <taxon>Theaceae</taxon>
        <taxon>Camellia</taxon>
    </lineage>
</organism>
<gene>
    <name evidence="2" type="ORF">HYC85_030667</name>
</gene>
<reference evidence="3" key="1">
    <citation type="journal article" date="2020" name="Nat. Commun.">
        <title>Genome assembly of wild tea tree DASZ reveals pedigree and selection history of tea varieties.</title>
        <authorList>
            <person name="Zhang W."/>
            <person name="Zhang Y."/>
            <person name="Qiu H."/>
            <person name="Guo Y."/>
            <person name="Wan H."/>
            <person name="Zhang X."/>
            <person name="Scossa F."/>
            <person name="Alseekh S."/>
            <person name="Zhang Q."/>
            <person name="Wang P."/>
            <person name="Xu L."/>
            <person name="Schmidt M.H."/>
            <person name="Jia X."/>
            <person name="Li D."/>
            <person name="Zhu A."/>
            <person name="Guo F."/>
            <person name="Chen W."/>
            <person name="Ni D."/>
            <person name="Usadel B."/>
            <person name="Fernie A.R."/>
            <person name="Wen W."/>
        </authorList>
    </citation>
    <scope>NUCLEOTIDE SEQUENCE [LARGE SCALE GENOMIC DNA]</scope>
    <source>
        <strain evidence="3">cv. G240</strain>
    </source>
</reference>
<reference evidence="2 3" key="2">
    <citation type="submission" date="2020-07" db="EMBL/GenBank/DDBJ databases">
        <title>Genome assembly of wild tea tree DASZ reveals pedigree and selection history of tea varieties.</title>
        <authorList>
            <person name="Zhang W."/>
        </authorList>
    </citation>
    <scope>NUCLEOTIDE SEQUENCE [LARGE SCALE GENOMIC DNA]</scope>
    <source>
        <strain evidence="3">cv. G240</strain>
        <tissue evidence="2">Leaf</tissue>
    </source>
</reference>
<dbReference type="Proteomes" id="UP000593564">
    <property type="component" value="Unassembled WGS sequence"/>
</dbReference>
<name>A0A7J7G5E1_CAMSI</name>
<evidence type="ECO:0000313" key="3">
    <source>
        <dbReference type="Proteomes" id="UP000593564"/>
    </source>
</evidence>
<evidence type="ECO:0000313" key="2">
    <source>
        <dbReference type="EMBL" id="KAF5934496.1"/>
    </source>
</evidence>
<feature type="region of interest" description="Disordered" evidence="1">
    <location>
        <begin position="44"/>
        <end position="92"/>
    </location>
</feature>
<dbReference type="EMBL" id="JACBKZ010000014">
    <property type="protein sequence ID" value="KAF5934496.1"/>
    <property type="molecule type" value="Genomic_DNA"/>
</dbReference>
<comment type="caution">
    <text evidence="2">The sequence shown here is derived from an EMBL/GenBank/DDBJ whole genome shotgun (WGS) entry which is preliminary data.</text>
</comment>